<comment type="catalytic activity">
    <reaction evidence="5">
        <text>L-seryl-[protein] + acetyl-CoA = O-acetyl-L-seryl-[protein] + CoA</text>
        <dbReference type="Rhea" id="RHEA:59392"/>
        <dbReference type="Rhea" id="RHEA-COMP:9863"/>
        <dbReference type="Rhea" id="RHEA-COMP:15352"/>
        <dbReference type="ChEBI" id="CHEBI:29999"/>
        <dbReference type="ChEBI" id="CHEBI:57287"/>
        <dbReference type="ChEBI" id="CHEBI:57288"/>
        <dbReference type="ChEBI" id="CHEBI:141128"/>
    </reaction>
    <physiologicalReaction direction="left-to-right" evidence="5">
        <dbReference type="Rhea" id="RHEA:59393"/>
    </physiologicalReaction>
</comment>
<geneLocation type="plasmid" evidence="7">
    <name>phdza17.1</name>
</geneLocation>
<evidence type="ECO:0000256" key="1">
    <source>
        <dbReference type="ARBA" id="ARBA00022679"/>
    </source>
</evidence>
<dbReference type="GO" id="GO:0016746">
    <property type="term" value="F:acyltransferase activity"/>
    <property type="evidence" value="ECO:0007669"/>
    <property type="project" value="UniProtKB-KW"/>
</dbReference>
<protein>
    <submittedName>
        <fullName evidence="6">Uncharacterized protein</fullName>
    </submittedName>
</protein>
<dbReference type="InterPro" id="IPR005083">
    <property type="entry name" value="YopJ-like"/>
</dbReference>
<dbReference type="AlphaFoldDB" id="A0A2D3TG58"/>
<evidence type="ECO:0000313" key="7">
    <source>
        <dbReference type="Proteomes" id="UP000229055"/>
    </source>
</evidence>
<sequence length="389" mass="44866">MPGCNFYKNFGGNIYTASQITESTNRRTKLNSFGSRLIKVKNIMKTVFNMFKNILIPYQSTESIRRDSDVLRTYHLKENEKYLKKIKENLGTKTQFVTLDGPYMPQIINFQNIEKPNLNAFFCIGPDNFVKKVHELIENKVESARIITTLTNNPSSHGATVDYRLMKDGRPSLIILDSCTLTSNRSMSFNLVNTLYDALLLKSKKTSLKRPIFTAFNLNLQNSFRGCKIFSNLIAKAAAHHEELFSCIHKSIFDREVKLLNNEKFKTPLINEKVIFIPEETVDQLLPIDFYVSANSKNRIERYLSAHAKETDQQVSNIVNYKTNEEKSLKEILEGCQHPVPDIPSRPDLKGKTYNAYTDYVREDLLEQRGKYIINTTMPFHQESDISFL</sequence>
<proteinExistence type="inferred from homology"/>
<evidence type="ECO:0000313" key="6">
    <source>
        <dbReference type="EMBL" id="ATW34768.1"/>
    </source>
</evidence>
<dbReference type="Pfam" id="PF03421">
    <property type="entry name" value="Acetyltransf_14"/>
    <property type="match status" value="1"/>
</dbReference>
<accession>A0A2D3TG58</accession>
<reference evidence="7" key="1">
    <citation type="submission" date="2016-10" db="EMBL/GenBank/DDBJ databases">
        <authorList>
            <person name="Chevignon G."/>
        </authorList>
    </citation>
    <scope>NUCLEOTIDE SEQUENCE [LARGE SCALE GENOMIC DNA]</scope>
    <source>
        <strain evidence="7">ZA17</strain>
        <plasmid evidence="7">phdza17.1</plasmid>
    </source>
</reference>
<dbReference type="Proteomes" id="UP000229055">
    <property type="component" value="Plasmid pHDZA17.1"/>
</dbReference>
<organism evidence="6 7">
    <name type="scientific">Candidatus Williamhamiltonella defendens</name>
    <dbReference type="NCBI Taxonomy" id="138072"/>
    <lineage>
        <taxon>Bacteria</taxon>
        <taxon>Pseudomonadati</taxon>
        <taxon>Pseudomonadota</taxon>
        <taxon>Gammaproteobacteria</taxon>
        <taxon>Enterobacterales</taxon>
        <taxon>Enterobacteriaceae</taxon>
        <taxon>aphid secondary symbionts</taxon>
        <taxon>Candidatus Williamhamiltonella</taxon>
    </lineage>
</organism>
<evidence type="ECO:0000256" key="4">
    <source>
        <dbReference type="ARBA" id="ARBA00048364"/>
    </source>
</evidence>
<name>A0A2D3TG58_9ENTR</name>
<dbReference type="EMBL" id="CP017614">
    <property type="protein sequence ID" value="ATW34768.1"/>
    <property type="molecule type" value="Genomic_DNA"/>
</dbReference>
<keyword evidence="1" id="KW-0808">Transferase</keyword>
<keyword evidence="6" id="KW-0614">Plasmid</keyword>
<comment type="similarity">
    <text evidence="3">Belongs to the acetyltransferase YopJ family.</text>
</comment>
<evidence type="ECO:0000256" key="2">
    <source>
        <dbReference type="ARBA" id="ARBA00023315"/>
    </source>
</evidence>
<reference evidence="7" key="2">
    <citation type="submission" date="2017-11" db="EMBL/GenBank/DDBJ databases">
        <title>PacBio sequencing of new strain of the secondary endosymbiont Candidatus Hamiltonella defensa.</title>
        <authorList>
            <person name="Strand M.R."/>
            <person name="Oliver K."/>
        </authorList>
    </citation>
    <scope>NUCLEOTIDE SEQUENCE [LARGE SCALE GENOMIC DNA]</scope>
    <source>
        <strain evidence="7">ZA17</strain>
        <plasmid evidence="7">phdza17.1</plasmid>
    </source>
</reference>
<evidence type="ECO:0000256" key="5">
    <source>
        <dbReference type="ARBA" id="ARBA00048662"/>
    </source>
</evidence>
<dbReference type="RefSeq" id="WP_100097175.1">
    <property type="nucleotide sequence ID" value="NZ_CP017614.1"/>
</dbReference>
<comment type="catalytic activity">
    <reaction evidence="4">
        <text>L-threonyl-[protein] + acetyl-CoA = O-acetyl-L-threonyl-[protein] + CoA</text>
        <dbReference type="Rhea" id="RHEA:65340"/>
        <dbReference type="Rhea" id="RHEA-COMP:11060"/>
        <dbReference type="Rhea" id="RHEA-COMP:16780"/>
        <dbReference type="ChEBI" id="CHEBI:30013"/>
        <dbReference type="ChEBI" id="CHEBI:57287"/>
        <dbReference type="ChEBI" id="CHEBI:57288"/>
        <dbReference type="ChEBI" id="CHEBI:141025"/>
    </reaction>
    <physiologicalReaction direction="left-to-right" evidence="4">
        <dbReference type="Rhea" id="RHEA:65341"/>
    </physiologicalReaction>
</comment>
<keyword evidence="2" id="KW-0012">Acyltransferase</keyword>
<gene>
    <name evidence="6" type="ORF">BJP43_10240</name>
</gene>
<evidence type="ECO:0000256" key="3">
    <source>
        <dbReference type="ARBA" id="ARBA00023785"/>
    </source>
</evidence>